<proteinExistence type="predicted"/>
<accession>A0A1H5SAM0</accession>
<dbReference type="RefSeq" id="WP_146064322.1">
    <property type="nucleotide sequence ID" value="NZ_FNVR01000001.1"/>
</dbReference>
<keyword evidence="1" id="KW-0472">Membrane</keyword>
<evidence type="ECO:0000256" key="1">
    <source>
        <dbReference type="SAM" id="Phobius"/>
    </source>
</evidence>
<protein>
    <submittedName>
        <fullName evidence="2">Uncharacterized protein</fullName>
    </submittedName>
</protein>
<keyword evidence="1" id="KW-1133">Transmembrane helix</keyword>
<evidence type="ECO:0000313" key="3">
    <source>
        <dbReference type="Proteomes" id="UP000236736"/>
    </source>
</evidence>
<keyword evidence="3" id="KW-1185">Reference proteome</keyword>
<name>A0A1H5SAM0_9BACT</name>
<feature type="transmembrane region" description="Helical" evidence="1">
    <location>
        <begin position="79"/>
        <end position="103"/>
    </location>
</feature>
<sequence>MNNSTDFLQGLPLKKLGLPALLGASAPFSLLLFIILTKEDLLELWMLVPLILIPMGGAVGGIFFFLMGFLWFPKGNQKLIAIIFSTILYFVAIWISAVIAFNFTGHWD</sequence>
<organism evidence="2 3">
    <name type="scientific">Algoriphagus boritolerans DSM 17298 = JCM 18970</name>
    <dbReference type="NCBI Taxonomy" id="1120964"/>
    <lineage>
        <taxon>Bacteria</taxon>
        <taxon>Pseudomonadati</taxon>
        <taxon>Bacteroidota</taxon>
        <taxon>Cytophagia</taxon>
        <taxon>Cytophagales</taxon>
        <taxon>Cyclobacteriaceae</taxon>
        <taxon>Algoriphagus</taxon>
    </lineage>
</organism>
<dbReference type="AlphaFoldDB" id="A0A1H5SAM0"/>
<gene>
    <name evidence="2" type="ORF">SAMN03080598_00333</name>
</gene>
<reference evidence="3" key="1">
    <citation type="submission" date="2016-10" db="EMBL/GenBank/DDBJ databases">
        <authorList>
            <person name="Varghese N."/>
            <person name="Submissions S."/>
        </authorList>
    </citation>
    <scope>NUCLEOTIDE SEQUENCE [LARGE SCALE GENOMIC DNA]</scope>
    <source>
        <strain evidence="3">DSM 17298</strain>
    </source>
</reference>
<feature type="transmembrane region" description="Helical" evidence="1">
    <location>
        <begin position="16"/>
        <end position="36"/>
    </location>
</feature>
<evidence type="ECO:0000313" key="2">
    <source>
        <dbReference type="EMBL" id="SEF46857.1"/>
    </source>
</evidence>
<dbReference type="EMBL" id="FNVR01000001">
    <property type="protein sequence ID" value="SEF46857.1"/>
    <property type="molecule type" value="Genomic_DNA"/>
</dbReference>
<keyword evidence="1" id="KW-0812">Transmembrane</keyword>
<dbReference type="Proteomes" id="UP000236736">
    <property type="component" value="Unassembled WGS sequence"/>
</dbReference>
<dbReference type="OrthoDB" id="770034at2"/>
<feature type="transmembrane region" description="Helical" evidence="1">
    <location>
        <begin position="48"/>
        <end position="72"/>
    </location>
</feature>